<gene>
    <name evidence="3" type="ORF">LG35_03200</name>
</gene>
<dbReference type="InterPro" id="IPR013783">
    <property type="entry name" value="Ig-like_fold"/>
</dbReference>
<dbReference type="Proteomes" id="UP000030889">
    <property type="component" value="Unassembled WGS sequence"/>
</dbReference>
<dbReference type="RefSeq" id="WP_035472168.1">
    <property type="nucleotide sequence ID" value="NZ_JRGF01000003.1"/>
</dbReference>
<organism evidence="3 4">
    <name type="scientific">Alistipes inops</name>
    <dbReference type="NCBI Taxonomy" id="1501391"/>
    <lineage>
        <taxon>Bacteria</taxon>
        <taxon>Pseudomonadati</taxon>
        <taxon>Bacteroidota</taxon>
        <taxon>Bacteroidia</taxon>
        <taxon>Bacteroidales</taxon>
        <taxon>Rikenellaceae</taxon>
        <taxon>Alistipes</taxon>
    </lineage>
</organism>
<evidence type="ECO:0000259" key="2">
    <source>
        <dbReference type="Pfam" id="PF13004"/>
    </source>
</evidence>
<feature type="chain" id="PRO_5045831927" description="BACON domain-containing protein" evidence="1">
    <location>
        <begin position="23"/>
        <end position="492"/>
    </location>
</feature>
<sequence length="492" mass="54016">MKRCLLPKGVAAALFAVSVLNGCNEGTENLQYVNLSQAACSFLGEDNTPLTITVDASPATWQATPNASWIKAERTDEHTLTLTADDNDTDQERKTTVTIQADRATQTIRINQLPKDSSFARYRKLDEFASSAMSPGGKYAGGYIISVAPDDSWQYSPVIIDVETEERYEFGPFPESLYFISQTIAITDQGLMFLSNSNGGQIAINTTGDIIVPEAPAGFQFQPEVQGSSADGRYWVGFAKESNGEEGLTWPLLWTDGVAEKLPMPAKNFRDEAFWYGIMARGISADGSVIYGTTWENLDFGMVYWKRDGGEWKVDYVGQDVHEIKPVKMLDAFGEEMDYNLADGIICTAEYTKISATGKWIAGSYRIETLADNRMDIVRTQYAAFYNTETETTTVVKDYGGSVGIHVTDDGIAFIGLGTMNLSSGVVYDLNTNTELGSVEEWVHDTYGIYVPTGYINSVSPDGRVIFGTMLDMTGTQDLITIGWYVAPPAEA</sequence>
<dbReference type="CDD" id="cd14948">
    <property type="entry name" value="BACON"/>
    <property type="match status" value="1"/>
</dbReference>
<keyword evidence="1" id="KW-0732">Signal</keyword>
<protein>
    <recommendedName>
        <fullName evidence="2">BACON domain-containing protein</fullName>
    </recommendedName>
</protein>
<dbReference type="Gene3D" id="2.60.40.10">
    <property type="entry name" value="Immunoglobulins"/>
    <property type="match status" value="1"/>
</dbReference>
<keyword evidence="4" id="KW-1185">Reference proteome</keyword>
<feature type="signal peptide" evidence="1">
    <location>
        <begin position="1"/>
        <end position="22"/>
    </location>
</feature>
<dbReference type="EMBL" id="JRGF01000003">
    <property type="protein sequence ID" value="KHE42610.1"/>
    <property type="molecule type" value="Genomic_DNA"/>
</dbReference>
<feature type="domain" description="BACON" evidence="2">
    <location>
        <begin position="60"/>
        <end position="112"/>
    </location>
</feature>
<dbReference type="InterPro" id="IPR024361">
    <property type="entry name" value="BACON"/>
</dbReference>
<proteinExistence type="predicted"/>
<name>A0ABR4YK29_9BACT</name>
<reference evidence="3 4" key="1">
    <citation type="submission" date="2014-09" db="EMBL/GenBank/DDBJ databases">
        <title>Alistipes sp. 627, sp. nov., a novel member of the family Rikenellaceae isolated from human faeces.</title>
        <authorList>
            <person name="Shkoporov A.N."/>
            <person name="Chaplin A.V."/>
            <person name="Motuzova O.V."/>
            <person name="Kafarskaia L.I."/>
            <person name="Khokhlova E.V."/>
            <person name="Efimov B.A."/>
        </authorList>
    </citation>
    <scope>NUCLEOTIDE SEQUENCE [LARGE SCALE GENOMIC DNA]</scope>
    <source>
        <strain evidence="3 4">627</strain>
    </source>
</reference>
<evidence type="ECO:0000313" key="3">
    <source>
        <dbReference type="EMBL" id="KHE42610.1"/>
    </source>
</evidence>
<accession>A0ABR4YK29</accession>
<evidence type="ECO:0000256" key="1">
    <source>
        <dbReference type="SAM" id="SignalP"/>
    </source>
</evidence>
<dbReference type="Pfam" id="PF13004">
    <property type="entry name" value="BACON"/>
    <property type="match status" value="1"/>
</dbReference>
<comment type="caution">
    <text evidence="3">The sequence shown here is derived from an EMBL/GenBank/DDBJ whole genome shotgun (WGS) entry which is preliminary data.</text>
</comment>
<evidence type="ECO:0000313" key="4">
    <source>
        <dbReference type="Proteomes" id="UP000030889"/>
    </source>
</evidence>